<dbReference type="Pfam" id="PF00440">
    <property type="entry name" value="TetR_N"/>
    <property type="match status" value="1"/>
</dbReference>
<feature type="domain" description="HTH tetR-type" evidence="5">
    <location>
        <begin position="18"/>
        <end position="77"/>
    </location>
</feature>
<dbReference type="InterPro" id="IPR001647">
    <property type="entry name" value="HTH_TetR"/>
</dbReference>
<keyword evidence="2 4" id="KW-0238">DNA-binding</keyword>
<dbReference type="Proteomes" id="UP001595839">
    <property type="component" value="Unassembled WGS sequence"/>
</dbReference>
<dbReference type="SUPFAM" id="SSF48498">
    <property type="entry name" value="Tetracyclin repressor-like, C-terminal domain"/>
    <property type="match status" value="1"/>
</dbReference>
<dbReference type="InterPro" id="IPR050109">
    <property type="entry name" value="HTH-type_TetR-like_transc_reg"/>
</dbReference>
<dbReference type="PROSITE" id="PS50977">
    <property type="entry name" value="HTH_TETR_2"/>
    <property type="match status" value="1"/>
</dbReference>
<dbReference type="SUPFAM" id="SSF46689">
    <property type="entry name" value="Homeodomain-like"/>
    <property type="match status" value="1"/>
</dbReference>
<dbReference type="EMBL" id="JBHSFK010000069">
    <property type="protein sequence ID" value="MFC4508152.1"/>
    <property type="molecule type" value="Genomic_DNA"/>
</dbReference>
<protein>
    <submittedName>
        <fullName evidence="6">TetR/AcrR family transcriptional regulator</fullName>
    </submittedName>
</protein>
<dbReference type="PRINTS" id="PR00455">
    <property type="entry name" value="HTHTETR"/>
</dbReference>
<comment type="caution">
    <text evidence="6">The sequence shown here is derived from an EMBL/GenBank/DDBJ whole genome shotgun (WGS) entry which is preliminary data.</text>
</comment>
<dbReference type="InterPro" id="IPR009057">
    <property type="entry name" value="Homeodomain-like_sf"/>
</dbReference>
<evidence type="ECO:0000313" key="7">
    <source>
        <dbReference type="Proteomes" id="UP001595839"/>
    </source>
</evidence>
<dbReference type="Pfam" id="PF21597">
    <property type="entry name" value="TetR_C_43"/>
    <property type="match status" value="1"/>
</dbReference>
<evidence type="ECO:0000259" key="5">
    <source>
        <dbReference type="PROSITE" id="PS50977"/>
    </source>
</evidence>
<evidence type="ECO:0000256" key="4">
    <source>
        <dbReference type="PROSITE-ProRule" id="PRU00335"/>
    </source>
</evidence>
<evidence type="ECO:0000256" key="2">
    <source>
        <dbReference type="ARBA" id="ARBA00023125"/>
    </source>
</evidence>
<proteinExistence type="predicted"/>
<dbReference type="InterPro" id="IPR036271">
    <property type="entry name" value="Tet_transcr_reg_TetR-rel_C_sf"/>
</dbReference>
<keyword evidence="7" id="KW-1185">Reference proteome</keyword>
<name>A0ABV9BAK1_9ACTN</name>
<evidence type="ECO:0000313" key="6">
    <source>
        <dbReference type="EMBL" id="MFC4508152.1"/>
    </source>
</evidence>
<organism evidence="6 7">
    <name type="scientific">Streptomyces vulcanius</name>
    <dbReference type="NCBI Taxonomy" id="1441876"/>
    <lineage>
        <taxon>Bacteria</taxon>
        <taxon>Bacillati</taxon>
        <taxon>Actinomycetota</taxon>
        <taxon>Actinomycetes</taxon>
        <taxon>Kitasatosporales</taxon>
        <taxon>Streptomycetaceae</taxon>
        <taxon>Streptomyces</taxon>
    </lineage>
</organism>
<gene>
    <name evidence="6" type="ORF">ACFPIH_53695</name>
</gene>
<keyword evidence="1" id="KW-0805">Transcription regulation</keyword>
<keyword evidence="3" id="KW-0804">Transcription</keyword>
<reference evidence="7" key="1">
    <citation type="journal article" date="2019" name="Int. J. Syst. Evol. Microbiol.">
        <title>The Global Catalogue of Microorganisms (GCM) 10K type strain sequencing project: providing services to taxonomists for standard genome sequencing and annotation.</title>
        <authorList>
            <consortium name="The Broad Institute Genomics Platform"/>
            <consortium name="The Broad Institute Genome Sequencing Center for Infectious Disease"/>
            <person name="Wu L."/>
            <person name="Ma J."/>
        </authorList>
    </citation>
    <scope>NUCLEOTIDE SEQUENCE [LARGE SCALE GENOMIC DNA]</scope>
    <source>
        <strain evidence="7">CGMCC 4.7177</strain>
    </source>
</reference>
<dbReference type="PANTHER" id="PTHR30055">
    <property type="entry name" value="HTH-TYPE TRANSCRIPTIONAL REGULATOR RUTR"/>
    <property type="match status" value="1"/>
</dbReference>
<sequence length="204" mass="22330">MEDRKDQRKRRPLRADARLNEDRLLEAAARAFARDGAEAQLKAIAQDAGVGIGTLYRRFPSRERLVEATYRNETTKLCAAAPDLLASSPADEALRAWMDRFVDFIATKHAMADALHAVLVADGDLRMQTRDLLTEALASLVRTGAEDGTFRPDVSPEDLLMSLGGITLIAGDPGQRDLARRLLDLLMDSLRYGASKHGRGTASA</sequence>
<feature type="DNA-binding region" description="H-T-H motif" evidence="4">
    <location>
        <begin position="40"/>
        <end position="59"/>
    </location>
</feature>
<dbReference type="Gene3D" id="1.10.357.10">
    <property type="entry name" value="Tetracycline Repressor, domain 2"/>
    <property type="match status" value="1"/>
</dbReference>
<evidence type="ECO:0000256" key="1">
    <source>
        <dbReference type="ARBA" id="ARBA00023015"/>
    </source>
</evidence>
<dbReference type="RefSeq" id="WP_385879287.1">
    <property type="nucleotide sequence ID" value="NZ_JBHSFK010000069.1"/>
</dbReference>
<accession>A0ABV9BAK1</accession>
<dbReference type="InterPro" id="IPR049445">
    <property type="entry name" value="TetR_SbtR-like_C"/>
</dbReference>
<evidence type="ECO:0000256" key="3">
    <source>
        <dbReference type="ARBA" id="ARBA00023163"/>
    </source>
</evidence>
<dbReference type="PANTHER" id="PTHR30055:SF234">
    <property type="entry name" value="HTH-TYPE TRANSCRIPTIONAL REGULATOR BETI"/>
    <property type="match status" value="1"/>
</dbReference>